<keyword evidence="1" id="KW-0472">Membrane</keyword>
<name>A0ABN2JGE7_9ACTN</name>
<comment type="caution">
    <text evidence="2">The sequence shown here is derived from an EMBL/GenBank/DDBJ whole genome shotgun (WGS) entry which is preliminary data.</text>
</comment>
<evidence type="ECO:0000313" key="2">
    <source>
        <dbReference type="EMBL" id="GAA1725478.1"/>
    </source>
</evidence>
<proteinExistence type="predicted"/>
<feature type="transmembrane region" description="Helical" evidence="1">
    <location>
        <begin position="32"/>
        <end position="48"/>
    </location>
</feature>
<accession>A0ABN2JGE7</accession>
<gene>
    <name evidence="2" type="ORF">GCM10009710_02820</name>
</gene>
<evidence type="ECO:0000313" key="3">
    <source>
        <dbReference type="Proteomes" id="UP001501057"/>
    </source>
</evidence>
<keyword evidence="3" id="KW-1185">Reference proteome</keyword>
<evidence type="ECO:0000256" key="1">
    <source>
        <dbReference type="SAM" id="Phobius"/>
    </source>
</evidence>
<dbReference type="RefSeq" id="WP_344196957.1">
    <property type="nucleotide sequence ID" value="NZ_BAAAME010000002.1"/>
</dbReference>
<dbReference type="Proteomes" id="UP001501057">
    <property type="component" value="Unassembled WGS sequence"/>
</dbReference>
<reference evidence="2 3" key="1">
    <citation type="journal article" date="2019" name="Int. J. Syst. Evol. Microbiol.">
        <title>The Global Catalogue of Microorganisms (GCM) 10K type strain sequencing project: providing services to taxonomists for standard genome sequencing and annotation.</title>
        <authorList>
            <consortium name="The Broad Institute Genomics Platform"/>
            <consortium name="The Broad Institute Genome Sequencing Center for Infectious Disease"/>
            <person name="Wu L."/>
            <person name="Ma J."/>
        </authorList>
    </citation>
    <scope>NUCLEOTIDE SEQUENCE [LARGE SCALE GENOMIC DNA]</scope>
    <source>
        <strain evidence="2 3">JCM 13518</strain>
    </source>
</reference>
<sequence length="53" mass="5739">MRRSRESAVVFLLLALSFATIGFTQDRGAGTAWLALGVAFAVIGVVQLDDRRD</sequence>
<keyword evidence="1" id="KW-1133">Transmembrane helix</keyword>
<dbReference type="EMBL" id="BAAAME010000002">
    <property type="protein sequence ID" value="GAA1725478.1"/>
    <property type="molecule type" value="Genomic_DNA"/>
</dbReference>
<keyword evidence="1" id="KW-0812">Transmembrane</keyword>
<protein>
    <submittedName>
        <fullName evidence="2">Uncharacterized protein</fullName>
    </submittedName>
</protein>
<organism evidence="2 3">
    <name type="scientific">Aeromicrobium alkaliterrae</name>
    <dbReference type="NCBI Taxonomy" id="302168"/>
    <lineage>
        <taxon>Bacteria</taxon>
        <taxon>Bacillati</taxon>
        <taxon>Actinomycetota</taxon>
        <taxon>Actinomycetes</taxon>
        <taxon>Propionibacteriales</taxon>
        <taxon>Nocardioidaceae</taxon>
        <taxon>Aeromicrobium</taxon>
    </lineage>
</organism>